<organism evidence="2 3">
    <name type="scientific">Sphenostylis stenocarpa</name>
    <dbReference type="NCBI Taxonomy" id="92480"/>
    <lineage>
        <taxon>Eukaryota</taxon>
        <taxon>Viridiplantae</taxon>
        <taxon>Streptophyta</taxon>
        <taxon>Embryophyta</taxon>
        <taxon>Tracheophyta</taxon>
        <taxon>Spermatophyta</taxon>
        <taxon>Magnoliopsida</taxon>
        <taxon>eudicotyledons</taxon>
        <taxon>Gunneridae</taxon>
        <taxon>Pentapetalae</taxon>
        <taxon>rosids</taxon>
        <taxon>fabids</taxon>
        <taxon>Fabales</taxon>
        <taxon>Fabaceae</taxon>
        <taxon>Papilionoideae</taxon>
        <taxon>50 kb inversion clade</taxon>
        <taxon>NPAAA clade</taxon>
        <taxon>indigoferoid/millettioid clade</taxon>
        <taxon>Phaseoleae</taxon>
        <taxon>Sphenostylis</taxon>
    </lineage>
</organism>
<evidence type="ECO:0000313" key="2">
    <source>
        <dbReference type="EMBL" id="CAJ1969257.1"/>
    </source>
</evidence>
<dbReference type="AlphaFoldDB" id="A0AA86VMG8"/>
<dbReference type="EMBL" id="OY731404">
    <property type="protein sequence ID" value="CAJ1969257.1"/>
    <property type="molecule type" value="Genomic_DNA"/>
</dbReference>
<proteinExistence type="predicted"/>
<name>A0AA86VMG8_9FABA</name>
<gene>
    <name evidence="2" type="ORF">AYBTSS11_LOCUS22166</name>
</gene>
<protein>
    <submittedName>
        <fullName evidence="2">Uncharacterized protein</fullName>
    </submittedName>
</protein>
<reference evidence="2" key="1">
    <citation type="submission" date="2023-10" db="EMBL/GenBank/DDBJ databases">
        <authorList>
            <person name="Domelevo Entfellner J.-B."/>
        </authorList>
    </citation>
    <scope>NUCLEOTIDE SEQUENCE</scope>
</reference>
<accession>A0AA86VMG8</accession>
<feature type="region of interest" description="Disordered" evidence="1">
    <location>
        <begin position="18"/>
        <end position="53"/>
    </location>
</feature>
<evidence type="ECO:0000313" key="3">
    <source>
        <dbReference type="Proteomes" id="UP001189624"/>
    </source>
</evidence>
<keyword evidence="3" id="KW-1185">Reference proteome</keyword>
<dbReference type="Proteomes" id="UP001189624">
    <property type="component" value="Chromosome 7"/>
</dbReference>
<sequence length="53" mass="5788">GRTLVVRILRPSIKIAHNTSRGTSNANNTETYPIISRKNSNTSSHPSPLPFGE</sequence>
<evidence type="ECO:0000256" key="1">
    <source>
        <dbReference type="SAM" id="MobiDB-lite"/>
    </source>
</evidence>
<feature type="compositionally biased region" description="Polar residues" evidence="1">
    <location>
        <begin position="18"/>
        <end position="46"/>
    </location>
</feature>
<dbReference type="Gramene" id="rna-AYBTSS11_LOCUS22166">
    <property type="protein sequence ID" value="CAJ1969257.1"/>
    <property type="gene ID" value="gene-AYBTSS11_LOCUS22166"/>
</dbReference>
<feature type="non-terminal residue" evidence="2">
    <location>
        <position position="1"/>
    </location>
</feature>